<dbReference type="CDD" id="cd07516">
    <property type="entry name" value="HAD_Pase"/>
    <property type="match status" value="1"/>
</dbReference>
<dbReference type="SFLD" id="SFLDG01140">
    <property type="entry name" value="C2.B:_Phosphomannomutase_and_P"/>
    <property type="match status" value="1"/>
</dbReference>
<dbReference type="NCBIfam" id="TIGR01484">
    <property type="entry name" value="HAD-SF-IIB"/>
    <property type="match status" value="1"/>
</dbReference>
<dbReference type="InterPro" id="IPR000150">
    <property type="entry name" value="Cof"/>
</dbReference>
<dbReference type="AlphaFoldDB" id="D5AJP3"/>
<dbReference type="PANTHER" id="PTHR10000:SF23">
    <property type="entry name" value="5-AMINO-6-(5-PHOSPHO-D-RIBITYLAMINO)URACIL PHOSPHATASE YITU"/>
    <property type="match status" value="1"/>
</dbReference>
<dbReference type="Gene3D" id="3.30.1240.10">
    <property type="match status" value="1"/>
</dbReference>
<dbReference type="KEGG" id="ssw:SSGZ1_1602"/>
<sequence>MLLNMKKKIIAIDLDGTLLNNDSQLSDYTISTIKKVRQAGHTVLIATGRPYRMAEKFYQQLELDTPMINFNGSLVHIPGKKWQWEQNILIDKKYLLEFLKEEETFEADFIAGEYKNKFYITQKNLDKIDPALMGVEQITPDTLIKPELITSDPHSILMQTRATDKYELAKEMNAYFKDELEINTWGGPLNILETCAKGVNKATALSYVLNLYQASPSDLIAFGDEHNDVEMLDLAGTAYAMKNCSDTLRPHADRLTAFANFEDGVARELENLFL</sequence>
<gene>
    <name evidence="1" type="ordered locus">SSGZ1_1602</name>
</gene>
<dbReference type="Gene3D" id="3.40.50.1000">
    <property type="entry name" value="HAD superfamily/HAD-like"/>
    <property type="match status" value="1"/>
</dbReference>
<dbReference type="InterPro" id="IPR006379">
    <property type="entry name" value="HAD-SF_hydro_IIB"/>
</dbReference>
<evidence type="ECO:0000313" key="1">
    <source>
        <dbReference type="EMBL" id="ADE32058.1"/>
    </source>
</evidence>
<dbReference type="EMBL" id="CP000837">
    <property type="protein sequence ID" value="ADE32058.1"/>
    <property type="molecule type" value="Genomic_DNA"/>
</dbReference>
<keyword evidence="1" id="KW-0378">Hydrolase</keyword>
<dbReference type="HOGENOM" id="CLU_044146_1_1_9"/>
<name>D5AJP3_STRGZ</name>
<dbReference type="InterPro" id="IPR023214">
    <property type="entry name" value="HAD_sf"/>
</dbReference>
<dbReference type="GO" id="GO:0016791">
    <property type="term" value="F:phosphatase activity"/>
    <property type="evidence" value="ECO:0007669"/>
    <property type="project" value="TreeGrafter"/>
</dbReference>
<dbReference type="SUPFAM" id="SSF56784">
    <property type="entry name" value="HAD-like"/>
    <property type="match status" value="1"/>
</dbReference>
<dbReference type="PROSITE" id="PS01228">
    <property type="entry name" value="COF_1"/>
    <property type="match status" value="1"/>
</dbReference>
<accession>D5AJP3</accession>
<dbReference type="NCBIfam" id="TIGR00099">
    <property type="entry name" value="Cof-subfamily"/>
    <property type="match status" value="1"/>
</dbReference>
<dbReference type="SFLD" id="SFLDS00003">
    <property type="entry name" value="Haloacid_Dehalogenase"/>
    <property type="match status" value="1"/>
</dbReference>
<dbReference type="Proteomes" id="UP000002359">
    <property type="component" value="Chromosome"/>
</dbReference>
<organism evidence="1 2">
    <name type="scientific">Streptococcus suis (strain GZ1)</name>
    <dbReference type="NCBI Taxonomy" id="423211"/>
    <lineage>
        <taxon>Bacteria</taxon>
        <taxon>Bacillati</taxon>
        <taxon>Bacillota</taxon>
        <taxon>Bacilli</taxon>
        <taxon>Lactobacillales</taxon>
        <taxon>Streptococcaceae</taxon>
        <taxon>Streptococcus</taxon>
    </lineage>
</organism>
<reference evidence="1 2" key="1">
    <citation type="journal article" date="2009" name="J. Infect. Dis.">
        <title>Clinical, experimental, and genomic differences between intermediately pathogenic, highly pathogenic, and epidemic Streptococcus suis.</title>
        <authorList>
            <person name="Ye C."/>
            <person name="Zheng H."/>
            <person name="Zhang J."/>
            <person name="Jing H."/>
            <person name="Wang L."/>
            <person name="Xiong Y."/>
            <person name="Wang W."/>
            <person name="Zhou Z."/>
            <person name="Sun Q."/>
            <person name="Luo X."/>
            <person name="Du H."/>
            <person name="Gottschalk M."/>
            <person name="Xu J."/>
        </authorList>
    </citation>
    <scope>NUCLEOTIDE SEQUENCE [LARGE SCALE GENOMIC DNA]</scope>
    <source>
        <strain evidence="1 2">GZ1</strain>
    </source>
</reference>
<dbReference type="Pfam" id="PF08282">
    <property type="entry name" value="Hydrolase_3"/>
    <property type="match status" value="1"/>
</dbReference>
<dbReference type="InterPro" id="IPR036412">
    <property type="entry name" value="HAD-like_sf"/>
</dbReference>
<dbReference type="PANTHER" id="PTHR10000">
    <property type="entry name" value="PHOSPHOSERINE PHOSPHATASE"/>
    <property type="match status" value="1"/>
</dbReference>
<dbReference type="GO" id="GO:0000287">
    <property type="term" value="F:magnesium ion binding"/>
    <property type="evidence" value="ECO:0007669"/>
    <property type="project" value="TreeGrafter"/>
</dbReference>
<evidence type="ECO:0000313" key="2">
    <source>
        <dbReference type="Proteomes" id="UP000002359"/>
    </source>
</evidence>
<protein>
    <submittedName>
        <fullName evidence="1">Hydrolase</fullName>
    </submittedName>
</protein>
<dbReference type="PATRIC" id="fig|423211.3.peg.1577"/>
<dbReference type="GO" id="GO:0005829">
    <property type="term" value="C:cytosol"/>
    <property type="evidence" value="ECO:0007669"/>
    <property type="project" value="TreeGrafter"/>
</dbReference>
<proteinExistence type="predicted"/>